<protein>
    <submittedName>
        <fullName evidence="1">Unannotated protein</fullName>
    </submittedName>
</protein>
<dbReference type="EMBL" id="CAFBON010000311">
    <property type="protein sequence ID" value="CAB5009121.1"/>
    <property type="molecule type" value="Genomic_DNA"/>
</dbReference>
<dbReference type="AlphaFoldDB" id="A0A6J7PW27"/>
<proteinExistence type="predicted"/>
<sequence length="83" mass="8947">MYPLIPAHPFAVPEHTTSRMRKFICEATLADTTRRDADGIVSPCLPRGDTIDATSFGATYTPPFAITLTALINWIAVAATPCP</sequence>
<evidence type="ECO:0000313" key="1">
    <source>
        <dbReference type="EMBL" id="CAB5009121.1"/>
    </source>
</evidence>
<reference evidence="1" key="1">
    <citation type="submission" date="2020-05" db="EMBL/GenBank/DDBJ databases">
        <authorList>
            <person name="Chiriac C."/>
            <person name="Salcher M."/>
            <person name="Ghai R."/>
            <person name="Kavagutti S V."/>
        </authorList>
    </citation>
    <scope>NUCLEOTIDE SEQUENCE</scope>
</reference>
<organism evidence="1">
    <name type="scientific">freshwater metagenome</name>
    <dbReference type="NCBI Taxonomy" id="449393"/>
    <lineage>
        <taxon>unclassified sequences</taxon>
        <taxon>metagenomes</taxon>
        <taxon>ecological metagenomes</taxon>
    </lineage>
</organism>
<name>A0A6J7PW27_9ZZZZ</name>
<gene>
    <name evidence="1" type="ORF">UFOPK3954_02213</name>
</gene>
<accession>A0A6J7PW27</accession>